<dbReference type="Proteomes" id="UP000005952">
    <property type="component" value="Chromosome"/>
</dbReference>
<dbReference type="SUPFAM" id="SSF48576">
    <property type="entry name" value="Terpenoid synthases"/>
    <property type="match status" value="1"/>
</dbReference>
<name>N0BBR1_9HYPH</name>
<dbReference type="STRING" id="670307.HYPDE_29398"/>
<dbReference type="EMBL" id="CP005587">
    <property type="protein sequence ID" value="AGK57555.1"/>
    <property type="molecule type" value="Genomic_DNA"/>
</dbReference>
<dbReference type="RefSeq" id="WP_015597590.1">
    <property type="nucleotide sequence ID" value="NC_021172.1"/>
</dbReference>
<dbReference type="HOGENOM" id="CLU_037269_6_1_5"/>
<organism evidence="1 2">
    <name type="scientific">Hyphomicrobium denitrificans 1NES1</name>
    <dbReference type="NCBI Taxonomy" id="670307"/>
    <lineage>
        <taxon>Bacteria</taxon>
        <taxon>Pseudomonadati</taxon>
        <taxon>Pseudomonadota</taxon>
        <taxon>Alphaproteobacteria</taxon>
        <taxon>Hyphomicrobiales</taxon>
        <taxon>Hyphomicrobiaceae</taxon>
        <taxon>Hyphomicrobium</taxon>
    </lineage>
</organism>
<dbReference type="KEGG" id="hdt:HYPDE_29398"/>
<evidence type="ECO:0000313" key="1">
    <source>
        <dbReference type="EMBL" id="AGK57555.1"/>
    </source>
</evidence>
<proteinExistence type="predicted"/>
<dbReference type="OrthoDB" id="9814909at2"/>
<dbReference type="Pfam" id="PF00494">
    <property type="entry name" value="SQS_PSY"/>
    <property type="match status" value="1"/>
</dbReference>
<protein>
    <submittedName>
        <fullName evidence="1">Squalene/phytoene synthase</fullName>
    </submittedName>
</protein>
<gene>
    <name evidence="1" type="ORF">HYPDE_29398</name>
</gene>
<reference evidence="1 2" key="1">
    <citation type="journal article" date="2013" name="Genome Announc.">
        <title>Genome sequences for three denitrifying bacterial strains isolated from a uranium- and nitrate-contaminated subsurface environment.</title>
        <authorList>
            <person name="Venkatramanan R."/>
            <person name="Prakash O."/>
            <person name="Woyke T."/>
            <person name="Chain P."/>
            <person name="Goodwin L.A."/>
            <person name="Watson D."/>
            <person name="Brooks S."/>
            <person name="Kostka J.E."/>
            <person name="Green S.J."/>
        </authorList>
    </citation>
    <scope>NUCLEOTIDE SEQUENCE [LARGE SCALE GENOMIC DNA]</scope>
    <source>
        <strain evidence="1 2">1NES1</strain>
    </source>
</reference>
<keyword evidence="2" id="KW-1185">Reference proteome</keyword>
<dbReference type="eggNOG" id="COG1562">
    <property type="taxonomic scope" value="Bacteria"/>
</dbReference>
<dbReference type="InterPro" id="IPR002060">
    <property type="entry name" value="Squ/phyt_synthse"/>
</dbReference>
<evidence type="ECO:0000313" key="2">
    <source>
        <dbReference type="Proteomes" id="UP000005952"/>
    </source>
</evidence>
<sequence>MRDAREAIVNIEAVRSSARLNAPDRYYAALFAPASVRGDLIALAAFDGEITRIAQLVSDAALGEIRIAWWRDALLGSERAFELTGNPVLDQFADVVRRHKLSNAALETYFNAHMDALFADPPADDLALNERFRSIDGTPLAFALQILYGPLDADADDLIGAAGRASGLTRIALTLPYALAAGRAPLPEARSPAPSDMDRRPQIAWLAQEAGAALQAVRRQLTGKTRDFTTALLPLALIEPYFRALQKPRHEPSRDIVEIAPLARLWRIARAHWTGAL</sequence>
<dbReference type="InterPro" id="IPR008949">
    <property type="entry name" value="Isoprenoid_synthase_dom_sf"/>
</dbReference>
<dbReference type="AlphaFoldDB" id="N0BBR1"/>
<dbReference type="Gene3D" id="1.10.600.10">
    <property type="entry name" value="Farnesyl Diphosphate Synthase"/>
    <property type="match status" value="1"/>
</dbReference>
<accession>N0BBR1</accession>